<accession>A0A0F2MBI7</accession>
<dbReference type="VEuPathDB" id="FungiDB:SPSK_02102"/>
<comment type="caution">
    <text evidence="2">The sequence shown here is derived from an EMBL/GenBank/DDBJ whole genome shotgun (WGS) entry which is preliminary data.</text>
</comment>
<dbReference type="KEGG" id="ssck:SPSK_02102"/>
<evidence type="ECO:0000256" key="1">
    <source>
        <dbReference type="SAM" id="MobiDB-lite"/>
    </source>
</evidence>
<dbReference type="GeneID" id="27664272"/>
<dbReference type="RefSeq" id="XP_016589668.1">
    <property type="nucleotide sequence ID" value="XM_016728995.1"/>
</dbReference>
<reference evidence="2 3" key="2">
    <citation type="journal article" date="2015" name="Eukaryot. Cell">
        <title>Asexual propagation of a virulent clone complex in a human and feline outbreak of sporotrichosis.</title>
        <authorList>
            <person name="Teixeira Mde M."/>
            <person name="Rodrigues A.M."/>
            <person name="Tsui C.K."/>
            <person name="de Almeida L.G."/>
            <person name="Van Diepeningen A.D."/>
            <person name="van den Ende B.G."/>
            <person name="Fernandes G.F."/>
            <person name="Kano R."/>
            <person name="Hamelin R.C."/>
            <person name="Lopes-Bezerra L.M."/>
            <person name="Vasconcelos A.T."/>
            <person name="de Hoog S."/>
            <person name="de Camargo Z.P."/>
            <person name="Felipe M.S."/>
        </authorList>
    </citation>
    <scope>NUCLEOTIDE SEQUENCE [LARGE SCALE GENOMIC DNA]</scope>
    <source>
        <strain evidence="2 3">1099-18</strain>
    </source>
</reference>
<gene>
    <name evidence="2" type="ORF">SPSK_02102</name>
</gene>
<sequence>MASERIESAAFSKATRSETVSKTRAVVDVDGRWLETRTTEGWRAQGLERKEKSRKGDAGRARQCRRSKGDEEDTIDDK</sequence>
<evidence type="ECO:0000313" key="2">
    <source>
        <dbReference type="EMBL" id="KJR86992.1"/>
    </source>
</evidence>
<feature type="region of interest" description="Disordered" evidence="1">
    <location>
        <begin position="44"/>
        <end position="78"/>
    </location>
</feature>
<evidence type="ECO:0000313" key="3">
    <source>
        <dbReference type="Proteomes" id="UP000033710"/>
    </source>
</evidence>
<organism evidence="2 3">
    <name type="scientific">Sporothrix schenckii 1099-18</name>
    <dbReference type="NCBI Taxonomy" id="1397361"/>
    <lineage>
        <taxon>Eukaryota</taxon>
        <taxon>Fungi</taxon>
        <taxon>Dikarya</taxon>
        <taxon>Ascomycota</taxon>
        <taxon>Pezizomycotina</taxon>
        <taxon>Sordariomycetes</taxon>
        <taxon>Sordariomycetidae</taxon>
        <taxon>Ophiostomatales</taxon>
        <taxon>Ophiostomataceae</taxon>
        <taxon>Sporothrix</taxon>
    </lineage>
</organism>
<dbReference type="Proteomes" id="UP000033710">
    <property type="component" value="Unassembled WGS sequence"/>
</dbReference>
<feature type="compositionally biased region" description="Basic and acidic residues" evidence="1">
    <location>
        <begin position="44"/>
        <end position="60"/>
    </location>
</feature>
<name>A0A0F2MBI7_SPOSC</name>
<dbReference type="AlphaFoldDB" id="A0A0F2MBI7"/>
<protein>
    <submittedName>
        <fullName evidence="2">Uncharacterized protein</fullName>
    </submittedName>
</protein>
<feature type="region of interest" description="Disordered" evidence="1">
    <location>
        <begin position="1"/>
        <end position="22"/>
    </location>
</feature>
<reference evidence="2 3" key="1">
    <citation type="journal article" date="2014" name="BMC Genomics">
        <title>Comparative genomics of the major fungal agents of human and animal Sporotrichosis: Sporothrix schenckii and Sporothrix brasiliensis.</title>
        <authorList>
            <person name="Teixeira M.M."/>
            <person name="de Almeida L.G."/>
            <person name="Kubitschek-Barreira P."/>
            <person name="Alves F.L."/>
            <person name="Kioshima E.S."/>
            <person name="Abadio A.K."/>
            <person name="Fernandes L."/>
            <person name="Derengowski L.S."/>
            <person name="Ferreira K.S."/>
            <person name="Souza R.C."/>
            <person name="Ruiz J.C."/>
            <person name="de Andrade N.C."/>
            <person name="Paes H.C."/>
            <person name="Nicola A.M."/>
            <person name="Albuquerque P."/>
            <person name="Gerber A.L."/>
            <person name="Martins V.P."/>
            <person name="Peconick L.D."/>
            <person name="Neto A.V."/>
            <person name="Chaucanez C.B."/>
            <person name="Silva P.A."/>
            <person name="Cunha O.L."/>
            <person name="de Oliveira F.F."/>
            <person name="dos Santos T.C."/>
            <person name="Barros A.L."/>
            <person name="Soares M.A."/>
            <person name="de Oliveira L.M."/>
            <person name="Marini M.M."/>
            <person name="Villalobos-Duno H."/>
            <person name="Cunha M.M."/>
            <person name="de Hoog S."/>
            <person name="da Silveira J.F."/>
            <person name="Henrissat B."/>
            <person name="Nino-Vega G.A."/>
            <person name="Cisalpino P.S."/>
            <person name="Mora-Montes H.M."/>
            <person name="Almeida S.R."/>
            <person name="Stajich J.E."/>
            <person name="Lopes-Bezerra L.M."/>
            <person name="Vasconcelos A.T."/>
            <person name="Felipe M.S."/>
        </authorList>
    </citation>
    <scope>NUCLEOTIDE SEQUENCE [LARGE SCALE GENOMIC DNA]</scope>
    <source>
        <strain evidence="2 3">1099-18</strain>
    </source>
</reference>
<proteinExistence type="predicted"/>
<dbReference type="EMBL" id="AXCR01000005">
    <property type="protein sequence ID" value="KJR86992.1"/>
    <property type="molecule type" value="Genomic_DNA"/>
</dbReference>